<feature type="domain" description="Glyoxal oxidase N-terminal" evidence="5">
    <location>
        <begin position="136"/>
        <end position="487"/>
    </location>
</feature>
<feature type="domain" description="Galactose oxidase-like Early set" evidence="6">
    <location>
        <begin position="493"/>
        <end position="601"/>
    </location>
</feature>
<keyword evidence="1 4" id="KW-0732">Signal</keyword>
<dbReference type="SUPFAM" id="SSF50965">
    <property type="entry name" value="Galactose oxidase, central domain"/>
    <property type="match status" value="1"/>
</dbReference>
<accession>A0AAW0EC27</accession>
<keyword evidence="8" id="KW-1185">Reference proteome</keyword>
<dbReference type="InterPro" id="IPR015202">
    <property type="entry name" value="GO-like_E_set"/>
</dbReference>
<dbReference type="InterPro" id="IPR014756">
    <property type="entry name" value="Ig_E-set"/>
</dbReference>
<dbReference type="Pfam" id="PF09118">
    <property type="entry name" value="GO-like_E_set"/>
    <property type="match status" value="1"/>
</dbReference>
<feature type="region of interest" description="Disordered" evidence="2">
    <location>
        <begin position="608"/>
        <end position="644"/>
    </location>
</feature>
<evidence type="ECO:0000313" key="8">
    <source>
        <dbReference type="Proteomes" id="UP001383192"/>
    </source>
</evidence>
<proteinExistence type="predicted"/>
<protein>
    <submittedName>
        <fullName evidence="7">Uncharacterized protein</fullName>
    </submittedName>
</protein>
<reference evidence="7 8" key="1">
    <citation type="submission" date="2024-01" db="EMBL/GenBank/DDBJ databases">
        <title>A draft genome for a cacao thread blight-causing isolate of Paramarasmius palmivorus.</title>
        <authorList>
            <person name="Baruah I.K."/>
            <person name="Bukari Y."/>
            <person name="Amoako-Attah I."/>
            <person name="Meinhardt L.W."/>
            <person name="Bailey B.A."/>
            <person name="Cohen S.P."/>
        </authorList>
    </citation>
    <scope>NUCLEOTIDE SEQUENCE [LARGE SCALE GENOMIC DNA]</scope>
    <source>
        <strain evidence="7 8">GH-12</strain>
    </source>
</reference>
<evidence type="ECO:0000256" key="2">
    <source>
        <dbReference type="SAM" id="MobiDB-lite"/>
    </source>
</evidence>
<dbReference type="PANTHER" id="PTHR32208">
    <property type="entry name" value="SECRETED PROTEIN-RELATED"/>
    <property type="match status" value="1"/>
</dbReference>
<dbReference type="AlphaFoldDB" id="A0AAW0EC27"/>
<evidence type="ECO:0000313" key="7">
    <source>
        <dbReference type="EMBL" id="KAK7062638.1"/>
    </source>
</evidence>
<name>A0AAW0EC27_9AGAR</name>
<evidence type="ECO:0000256" key="3">
    <source>
        <dbReference type="SAM" id="Phobius"/>
    </source>
</evidence>
<dbReference type="CDD" id="cd02851">
    <property type="entry name" value="E_set_GO_C"/>
    <property type="match status" value="1"/>
</dbReference>
<evidence type="ECO:0000256" key="1">
    <source>
        <dbReference type="ARBA" id="ARBA00022729"/>
    </source>
</evidence>
<gene>
    <name evidence="7" type="ORF">VNI00_000126</name>
</gene>
<keyword evidence="3" id="KW-0812">Transmembrane</keyword>
<feature type="transmembrane region" description="Helical" evidence="3">
    <location>
        <begin position="652"/>
        <end position="675"/>
    </location>
</feature>
<dbReference type="InterPro" id="IPR037293">
    <property type="entry name" value="Gal_Oxidase_central_sf"/>
</dbReference>
<dbReference type="InterPro" id="IPR013783">
    <property type="entry name" value="Ig-like_fold"/>
</dbReference>
<evidence type="ECO:0000259" key="5">
    <source>
        <dbReference type="Pfam" id="PF07250"/>
    </source>
</evidence>
<dbReference type="EMBL" id="JAYKXP010000001">
    <property type="protein sequence ID" value="KAK7062638.1"/>
    <property type="molecule type" value="Genomic_DNA"/>
</dbReference>
<dbReference type="InterPro" id="IPR009880">
    <property type="entry name" value="Glyoxal_oxidase_N"/>
</dbReference>
<dbReference type="SUPFAM" id="SSF81296">
    <property type="entry name" value="E set domains"/>
    <property type="match status" value="1"/>
</dbReference>
<dbReference type="Proteomes" id="UP001383192">
    <property type="component" value="Unassembled WGS sequence"/>
</dbReference>
<dbReference type="Pfam" id="PF07250">
    <property type="entry name" value="Glyoxal_oxid_N"/>
    <property type="match status" value="1"/>
</dbReference>
<feature type="signal peptide" evidence="4">
    <location>
        <begin position="1"/>
        <end position="22"/>
    </location>
</feature>
<comment type="caution">
    <text evidence="7">The sequence shown here is derived from an EMBL/GenBank/DDBJ whole genome shotgun (WGS) entry which is preliminary data.</text>
</comment>
<organism evidence="7 8">
    <name type="scientific">Paramarasmius palmivorus</name>
    <dbReference type="NCBI Taxonomy" id="297713"/>
    <lineage>
        <taxon>Eukaryota</taxon>
        <taxon>Fungi</taxon>
        <taxon>Dikarya</taxon>
        <taxon>Basidiomycota</taxon>
        <taxon>Agaricomycotina</taxon>
        <taxon>Agaricomycetes</taxon>
        <taxon>Agaricomycetidae</taxon>
        <taxon>Agaricales</taxon>
        <taxon>Marasmiineae</taxon>
        <taxon>Marasmiaceae</taxon>
        <taxon>Paramarasmius</taxon>
    </lineage>
</organism>
<keyword evidence="3" id="KW-1133">Transmembrane helix</keyword>
<dbReference type="InterPro" id="IPR011043">
    <property type="entry name" value="Gal_Oxase/kelch_b-propeller"/>
</dbReference>
<dbReference type="Gene3D" id="2.130.10.80">
    <property type="entry name" value="Galactose oxidase/kelch, beta-propeller"/>
    <property type="match status" value="1"/>
</dbReference>
<dbReference type="PANTHER" id="PTHR32208:SF21">
    <property type="entry name" value="LOW QUALITY PROTEIN: ALDEHYDE OXIDASE GLOX-LIKE"/>
    <property type="match status" value="1"/>
</dbReference>
<sequence>MLVLRKLGFLSCLFNLSATVLAAGAGSFEDAGDTLVSGMMLFVGNNDKVYILDKAESNKAQINGHSAWGAVWQLNYFERDINTRQAETMDVRTNVFCAAGMHLPNGSFVTFGGNSAIGPGDTPSSDGKGDFDARLGVWDGRKAIRILNPCTNADDFASSRCQWYDDPSVLSMQKQRWYAAAEPLGDGTITLIGGFKNGGYINRDVPNRDPFDGGAEPTYEFFPSGGREAQIMQFMGNTSGLNAYAHTYLMPSGKMLVQANFSTMLWDPETNIETNLPDMPDRVIRVYPASGAVAMLPLTPSNGWNPTVLFCGGNDLPDEAWGNYSFPMVNTWEHPASKDCQRLTPEPTDGSLPEYEKDDDMIEGRTMGQFIILPTGHLLVVNGGLNGTAGYSKATGETFLYGDMPFGMSLASGPVGTPAIYDPEAAPGQRWSNDGLQTSNIARLYHSSAILLPDASVLIAGSNPNIDVNETTIFPTEYKAEIFYPPYFSATTRPRSSGIPDTLSYGGGYFNITIPADSFSGLSNDAAEKTHVAVIRPGWTTHAMNMGQRYLQLNNTYTVDKSGSLTLHVSQMPPNSNIFQPGPAWVYVVMNGIPSNGTFVIVGTGKVERQPLSDPSPLPASIRVDTARGTGDGSPGGSSNSDKVTSSLSTGALVGIIAGAVVGLCLLGALVRIVIAKRRRSRAALDHAASAYPMTMGANRIAGGGYGSSQASLLVDQREAYNASSSSWGKGNIEVGYPEQYGRAQPYRGFSVDSDPYAAQSPMHHNAGVYGRPF</sequence>
<evidence type="ECO:0000256" key="4">
    <source>
        <dbReference type="SAM" id="SignalP"/>
    </source>
</evidence>
<feature type="chain" id="PRO_5043653924" evidence="4">
    <location>
        <begin position="23"/>
        <end position="774"/>
    </location>
</feature>
<dbReference type="Gene3D" id="2.60.40.10">
    <property type="entry name" value="Immunoglobulins"/>
    <property type="match status" value="1"/>
</dbReference>
<keyword evidence="3" id="KW-0472">Membrane</keyword>
<evidence type="ECO:0000259" key="6">
    <source>
        <dbReference type="Pfam" id="PF09118"/>
    </source>
</evidence>